<name>A0ABX1XZ99_9BACL</name>
<dbReference type="SMART" id="SM00382">
    <property type="entry name" value="AAA"/>
    <property type="match status" value="1"/>
</dbReference>
<gene>
    <name evidence="4" type="ORF">GC098_16625</name>
</gene>
<evidence type="ECO:0000256" key="1">
    <source>
        <dbReference type="ARBA" id="ARBA00022741"/>
    </source>
</evidence>
<protein>
    <submittedName>
        <fullName evidence="4">ATP-binding cassette domain-containing protein</fullName>
    </submittedName>
</protein>
<reference evidence="4 5" key="1">
    <citation type="submission" date="2019-10" db="EMBL/GenBank/DDBJ databases">
        <title>Description of Paenibacillus terrestris sp. nov.</title>
        <authorList>
            <person name="Carlier A."/>
            <person name="Qi S."/>
        </authorList>
    </citation>
    <scope>NUCLEOTIDE SEQUENCE [LARGE SCALE GENOMIC DNA]</scope>
    <source>
        <strain evidence="4 5">LMG 31458</strain>
    </source>
</reference>
<evidence type="ECO:0000313" key="5">
    <source>
        <dbReference type="Proteomes" id="UP000616779"/>
    </source>
</evidence>
<comment type="caution">
    <text evidence="4">The sequence shown here is derived from an EMBL/GenBank/DDBJ whole genome shotgun (WGS) entry which is preliminary data.</text>
</comment>
<dbReference type="Proteomes" id="UP000616779">
    <property type="component" value="Unassembled WGS sequence"/>
</dbReference>
<sequence length="225" mass="25506">MIEIKGISKSFTIHGKSLPILSVSKWQVQQGDRLALLGPSGSGKSTLLHLLSGVMQPDQGEIWVNGLPLHTYSESKRDRYRAEHVGYIFQDFHLISSLTAKQNVELIVPQDWTKKMTKDQVDYWFERVGLKDRQHHLPSELSRGQQQRAAIIRAIIAKPQLILADEPTGSLDWETAGDIMSLLLDICEAEKMTLLTVTHDLHLADMYPARVHIQDINELPRREAV</sequence>
<accession>A0ABX1XZ99</accession>
<evidence type="ECO:0000256" key="2">
    <source>
        <dbReference type="ARBA" id="ARBA00022840"/>
    </source>
</evidence>
<keyword evidence="5" id="KW-1185">Reference proteome</keyword>
<feature type="domain" description="ABC transporter" evidence="3">
    <location>
        <begin position="2"/>
        <end position="225"/>
    </location>
</feature>
<dbReference type="InterPro" id="IPR003593">
    <property type="entry name" value="AAA+_ATPase"/>
</dbReference>
<evidence type="ECO:0000313" key="4">
    <source>
        <dbReference type="EMBL" id="NOU73024.1"/>
    </source>
</evidence>
<dbReference type="SUPFAM" id="SSF52540">
    <property type="entry name" value="P-loop containing nucleoside triphosphate hydrolases"/>
    <property type="match status" value="1"/>
</dbReference>
<dbReference type="GO" id="GO:0005524">
    <property type="term" value="F:ATP binding"/>
    <property type="evidence" value="ECO:0007669"/>
    <property type="project" value="UniProtKB-KW"/>
</dbReference>
<keyword evidence="1" id="KW-0547">Nucleotide-binding</keyword>
<dbReference type="Pfam" id="PF00005">
    <property type="entry name" value="ABC_tran"/>
    <property type="match status" value="1"/>
</dbReference>
<dbReference type="PANTHER" id="PTHR42798:SF2">
    <property type="entry name" value="ABC TRANSPORTER ATP-BINDING PROTEIN MG467-RELATED"/>
    <property type="match status" value="1"/>
</dbReference>
<dbReference type="PANTHER" id="PTHR42798">
    <property type="entry name" value="LIPOPROTEIN-RELEASING SYSTEM ATP-BINDING PROTEIN LOLD"/>
    <property type="match status" value="1"/>
</dbReference>
<keyword evidence="2 4" id="KW-0067">ATP-binding</keyword>
<dbReference type="InterPro" id="IPR027417">
    <property type="entry name" value="P-loop_NTPase"/>
</dbReference>
<proteinExistence type="predicted"/>
<dbReference type="InterPro" id="IPR003439">
    <property type="entry name" value="ABC_transporter-like_ATP-bd"/>
</dbReference>
<dbReference type="Gene3D" id="3.40.50.300">
    <property type="entry name" value="P-loop containing nucleotide triphosphate hydrolases"/>
    <property type="match status" value="1"/>
</dbReference>
<dbReference type="EMBL" id="WHOA01000115">
    <property type="protein sequence ID" value="NOU73024.1"/>
    <property type="molecule type" value="Genomic_DNA"/>
</dbReference>
<organism evidence="4 5">
    <name type="scientific">Paenibacillus phytorum</name>
    <dbReference type="NCBI Taxonomy" id="2654977"/>
    <lineage>
        <taxon>Bacteria</taxon>
        <taxon>Bacillati</taxon>
        <taxon>Bacillota</taxon>
        <taxon>Bacilli</taxon>
        <taxon>Bacillales</taxon>
        <taxon>Paenibacillaceae</taxon>
        <taxon>Paenibacillus</taxon>
    </lineage>
</organism>
<dbReference type="PROSITE" id="PS50893">
    <property type="entry name" value="ABC_TRANSPORTER_2"/>
    <property type="match status" value="1"/>
</dbReference>
<evidence type="ECO:0000259" key="3">
    <source>
        <dbReference type="PROSITE" id="PS50893"/>
    </source>
</evidence>
<dbReference type="RefSeq" id="WP_171644302.1">
    <property type="nucleotide sequence ID" value="NZ_WHOA01000115.1"/>
</dbReference>